<feature type="region of interest" description="Disordered" evidence="1">
    <location>
        <begin position="1"/>
        <end position="35"/>
    </location>
</feature>
<gene>
    <name evidence="2" type="ORF">F3Y22_tig00110457pilonHSYRG00200</name>
</gene>
<comment type="caution">
    <text evidence="2">The sequence shown here is derived from an EMBL/GenBank/DDBJ whole genome shotgun (WGS) entry which is preliminary data.</text>
</comment>
<organism evidence="2 3">
    <name type="scientific">Hibiscus syriacus</name>
    <name type="common">Rose of Sharon</name>
    <dbReference type="NCBI Taxonomy" id="106335"/>
    <lineage>
        <taxon>Eukaryota</taxon>
        <taxon>Viridiplantae</taxon>
        <taxon>Streptophyta</taxon>
        <taxon>Embryophyta</taxon>
        <taxon>Tracheophyta</taxon>
        <taxon>Spermatophyta</taxon>
        <taxon>Magnoliopsida</taxon>
        <taxon>eudicotyledons</taxon>
        <taxon>Gunneridae</taxon>
        <taxon>Pentapetalae</taxon>
        <taxon>rosids</taxon>
        <taxon>malvids</taxon>
        <taxon>Malvales</taxon>
        <taxon>Malvaceae</taxon>
        <taxon>Malvoideae</taxon>
        <taxon>Hibiscus</taxon>
    </lineage>
</organism>
<protein>
    <submittedName>
        <fullName evidence="2">Uncharacterized protein</fullName>
    </submittedName>
</protein>
<feature type="compositionally biased region" description="Basic residues" evidence="1">
    <location>
        <begin position="16"/>
        <end position="32"/>
    </location>
</feature>
<dbReference type="AlphaFoldDB" id="A0A6A3ANK1"/>
<sequence length="139" mass="15148">MPSSKTSSEHVGGGGRRSKPNQGCKRHPKHRQSPGVCSLCLADKLSRLSTHSSSYCYSSTSSSLSSSSYSSCSSSPFRAHRFSADGRGPSFCFLLFNGKNLLTKSWSVACASQMRSEEGNDRKKKKRGFLSMLFHPIST</sequence>
<dbReference type="PANTHER" id="PTHR34046">
    <property type="entry name" value="OS06G0218800 PROTEIN"/>
    <property type="match status" value="1"/>
</dbReference>
<dbReference type="PANTHER" id="PTHR34046:SF7">
    <property type="entry name" value="DUF740 FAMILY PROTEIN"/>
    <property type="match status" value="1"/>
</dbReference>
<evidence type="ECO:0000256" key="1">
    <source>
        <dbReference type="SAM" id="MobiDB-lite"/>
    </source>
</evidence>
<dbReference type="OrthoDB" id="688136at2759"/>
<dbReference type="EMBL" id="VEPZ02000993">
    <property type="protein sequence ID" value="KAE8704432.1"/>
    <property type="molecule type" value="Genomic_DNA"/>
</dbReference>
<proteinExistence type="predicted"/>
<evidence type="ECO:0000313" key="3">
    <source>
        <dbReference type="Proteomes" id="UP000436088"/>
    </source>
</evidence>
<name>A0A6A3ANK1_HIBSY</name>
<reference evidence="2" key="1">
    <citation type="submission" date="2019-09" db="EMBL/GenBank/DDBJ databases">
        <title>Draft genome information of white flower Hibiscus syriacus.</title>
        <authorList>
            <person name="Kim Y.-M."/>
        </authorList>
    </citation>
    <scope>NUCLEOTIDE SEQUENCE [LARGE SCALE GENOMIC DNA]</scope>
    <source>
        <strain evidence="2">YM2019G1</strain>
    </source>
</reference>
<accession>A0A6A3ANK1</accession>
<keyword evidence="3" id="KW-1185">Reference proteome</keyword>
<dbReference type="Proteomes" id="UP000436088">
    <property type="component" value="Unassembled WGS sequence"/>
</dbReference>
<evidence type="ECO:0000313" key="2">
    <source>
        <dbReference type="EMBL" id="KAE8704432.1"/>
    </source>
</evidence>